<evidence type="ECO:0000313" key="2">
    <source>
        <dbReference type="Proteomes" id="UP000557749"/>
    </source>
</evidence>
<accession>A0AAW3SQ17</accession>
<dbReference type="EMBL" id="JACERJ010000001">
    <property type="protein sequence ID" value="MBA5202581.1"/>
    <property type="molecule type" value="Genomic_DNA"/>
</dbReference>
<gene>
    <name evidence="1" type="ORF">H2Y57_02545</name>
</gene>
<comment type="caution">
    <text evidence="1">The sequence shown here is derived from an EMBL/GenBank/DDBJ whole genome shotgun (WGS) entry which is preliminary data.</text>
</comment>
<proteinExistence type="predicted"/>
<protein>
    <submittedName>
        <fullName evidence="1">Uncharacterized protein</fullName>
    </submittedName>
</protein>
<dbReference type="AlphaFoldDB" id="A0AAW3SQ17"/>
<name>A0AAW3SQ17_9GAMM</name>
<sequence length="335" mass="38341">MINFEYLIAPVLSKDVYFDTVVDNLRLLSELLSSGVYVAYLEKDILSKMRSHGYFPSDRVFQNKISKLTEGTVFCSADIVRIVNIILSNAEELEEKHLVEWEVEPIIDSSFNVISKGRESDLNKLYCSMAVDGFFNQTPLIPVYFHPDDPGLFQKISFKGVIKYVFPSCRHVLPLEFHSCLNIMANIDNVFGEMDGYELYKHAETELEYKFAFYVGTVRLIKEGSLSNGISWDEFKIGENFITSLKENQGHQNQPYSSVVYDTIINLLADTGQVNVNKFNTDATGGTQRVCKGFSAYRVHITKSGRALRLLFWKDDYEFILSNIGNKNELRIYEP</sequence>
<dbReference type="Proteomes" id="UP000557749">
    <property type="component" value="Unassembled WGS sequence"/>
</dbReference>
<evidence type="ECO:0000313" key="1">
    <source>
        <dbReference type="EMBL" id="MBA5202581.1"/>
    </source>
</evidence>
<reference evidence="1 2" key="1">
    <citation type="submission" date="2020-07" db="EMBL/GenBank/DDBJ databases">
        <title>Characterization of Pectobacterium aroidearum strains causing soft rot on Amorphophallus konjac.</title>
        <authorList>
            <person name="Xie H."/>
        </authorList>
    </citation>
    <scope>NUCLEOTIDE SEQUENCE [LARGE SCALE GENOMIC DNA]</scope>
    <source>
        <strain evidence="1 2">MY7</strain>
    </source>
</reference>
<organism evidence="1 2">
    <name type="scientific">Pectobacterium aroidearum</name>
    <dbReference type="NCBI Taxonomy" id="1201031"/>
    <lineage>
        <taxon>Bacteria</taxon>
        <taxon>Pseudomonadati</taxon>
        <taxon>Pseudomonadota</taxon>
        <taxon>Gammaproteobacteria</taxon>
        <taxon>Enterobacterales</taxon>
        <taxon>Pectobacteriaceae</taxon>
        <taxon>Pectobacterium</taxon>
    </lineage>
</organism>